<dbReference type="InterPro" id="IPR047146">
    <property type="entry name" value="Cyt_P450_E_CYP52_fungi"/>
</dbReference>
<dbReference type="InterPro" id="IPR036396">
    <property type="entry name" value="Cyt_P450_sf"/>
</dbReference>
<evidence type="ECO:0000256" key="9">
    <source>
        <dbReference type="RuleBase" id="RU000461"/>
    </source>
</evidence>
<evidence type="ECO:0000313" key="12">
    <source>
        <dbReference type="Proteomes" id="UP000188318"/>
    </source>
</evidence>
<gene>
    <name evidence="11" type="ORF">ASPCADRAFT_406032</name>
</gene>
<dbReference type="GO" id="GO:0020037">
    <property type="term" value="F:heme binding"/>
    <property type="evidence" value="ECO:0007669"/>
    <property type="project" value="InterPro"/>
</dbReference>
<dbReference type="OrthoDB" id="1470350at2759"/>
<dbReference type="SUPFAM" id="SSF48264">
    <property type="entry name" value="Cytochrome P450"/>
    <property type="match status" value="1"/>
</dbReference>
<dbReference type="InterPro" id="IPR001128">
    <property type="entry name" value="Cyt_P450"/>
</dbReference>
<dbReference type="VEuPathDB" id="FungiDB:ASPCADRAFT_406032"/>
<dbReference type="GO" id="GO:0016712">
    <property type="term" value="F:oxidoreductase activity, acting on paired donors, with incorporation or reduction of molecular oxygen, reduced flavin or flavoprotein as one donor, and incorporation of one atom of oxygen"/>
    <property type="evidence" value="ECO:0007669"/>
    <property type="project" value="InterPro"/>
</dbReference>
<dbReference type="PRINTS" id="PR01239">
    <property type="entry name" value="EP450IICYP52"/>
</dbReference>
<feature type="signal peptide" evidence="10">
    <location>
        <begin position="1"/>
        <end position="21"/>
    </location>
</feature>
<keyword evidence="7 9" id="KW-0503">Monooxygenase</keyword>
<keyword evidence="5 9" id="KW-0560">Oxidoreductase</keyword>
<evidence type="ECO:0008006" key="13">
    <source>
        <dbReference type="Google" id="ProtNLM"/>
    </source>
</evidence>
<keyword evidence="6 8" id="KW-0408">Iron</keyword>
<feature type="chain" id="PRO_5013317601" description="Cytochrome P450 alkane hydroxylase" evidence="10">
    <location>
        <begin position="22"/>
        <end position="496"/>
    </location>
</feature>
<evidence type="ECO:0000256" key="5">
    <source>
        <dbReference type="ARBA" id="ARBA00023002"/>
    </source>
</evidence>
<dbReference type="InterPro" id="IPR002402">
    <property type="entry name" value="Cyt_P450_E_grp-II"/>
</dbReference>
<reference evidence="12" key="1">
    <citation type="journal article" date="2017" name="Genome Biol.">
        <title>Comparative genomics reveals high biological diversity and specific adaptations in the industrially and medically important fungal genus Aspergillus.</title>
        <authorList>
            <person name="de Vries R.P."/>
            <person name="Riley R."/>
            <person name="Wiebenga A."/>
            <person name="Aguilar-Osorio G."/>
            <person name="Amillis S."/>
            <person name="Uchima C.A."/>
            <person name="Anderluh G."/>
            <person name="Asadollahi M."/>
            <person name="Askin M."/>
            <person name="Barry K."/>
            <person name="Battaglia E."/>
            <person name="Bayram O."/>
            <person name="Benocci T."/>
            <person name="Braus-Stromeyer S.A."/>
            <person name="Caldana C."/>
            <person name="Canovas D."/>
            <person name="Cerqueira G.C."/>
            <person name="Chen F."/>
            <person name="Chen W."/>
            <person name="Choi C."/>
            <person name="Clum A."/>
            <person name="Dos Santos R.A."/>
            <person name="Damasio A.R."/>
            <person name="Diallinas G."/>
            <person name="Emri T."/>
            <person name="Fekete E."/>
            <person name="Flipphi M."/>
            <person name="Freyberg S."/>
            <person name="Gallo A."/>
            <person name="Gournas C."/>
            <person name="Habgood R."/>
            <person name="Hainaut M."/>
            <person name="Harispe M.L."/>
            <person name="Henrissat B."/>
            <person name="Hilden K.S."/>
            <person name="Hope R."/>
            <person name="Hossain A."/>
            <person name="Karabika E."/>
            <person name="Karaffa L."/>
            <person name="Karanyi Z."/>
            <person name="Krasevec N."/>
            <person name="Kuo A."/>
            <person name="Kusch H."/>
            <person name="LaButti K."/>
            <person name="Lagendijk E.L."/>
            <person name="Lapidus A."/>
            <person name="Levasseur A."/>
            <person name="Lindquist E."/>
            <person name="Lipzen A."/>
            <person name="Logrieco A.F."/>
            <person name="MacCabe A."/>
            <person name="Maekelae M.R."/>
            <person name="Malavazi I."/>
            <person name="Melin P."/>
            <person name="Meyer V."/>
            <person name="Mielnichuk N."/>
            <person name="Miskei M."/>
            <person name="Molnar A.P."/>
            <person name="Mule G."/>
            <person name="Ngan C.Y."/>
            <person name="Orejas M."/>
            <person name="Orosz E."/>
            <person name="Ouedraogo J.P."/>
            <person name="Overkamp K.M."/>
            <person name="Park H.-S."/>
            <person name="Perrone G."/>
            <person name="Piumi F."/>
            <person name="Punt P.J."/>
            <person name="Ram A.F."/>
            <person name="Ramon A."/>
            <person name="Rauscher S."/>
            <person name="Record E."/>
            <person name="Riano-Pachon D.M."/>
            <person name="Robert V."/>
            <person name="Roehrig J."/>
            <person name="Ruller R."/>
            <person name="Salamov A."/>
            <person name="Salih N.S."/>
            <person name="Samson R.A."/>
            <person name="Sandor E."/>
            <person name="Sanguinetti M."/>
            <person name="Schuetze T."/>
            <person name="Sepcic K."/>
            <person name="Shelest E."/>
            <person name="Sherlock G."/>
            <person name="Sophianopoulou V."/>
            <person name="Squina F.M."/>
            <person name="Sun H."/>
            <person name="Susca A."/>
            <person name="Todd R.B."/>
            <person name="Tsang A."/>
            <person name="Unkles S.E."/>
            <person name="van de Wiele N."/>
            <person name="van Rossen-Uffink D."/>
            <person name="Oliveira J.V."/>
            <person name="Vesth T.C."/>
            <person name="Visser J."/>
            <person name="Yu J.-H."/>
            <person name="Zhou M."/>
            <person name="Andersen M.R."/>
            <person name="Archer D.B."/>
            <person name="Baker S.E."/>
            <person name="Benoit I."/>
            <person name="Brakhage A.A."/>
            <person name="Braus G.H."/>
            <person name="Fischer R."/>
            <person name="Frisvad J.C."/>
            <person name="Goldman G.H."/>
            <person name="Houbraken J."/>
            <person name="Oakley B."/>
            <person name="Pocsi I."/>
            <person name="Scazzocchio C."/>
            <person name="Seiboth B."/>
            <person name="vanKuyk P.A."/>
            <person name="Wortman J."/>
            <person name="Dyer P.S."/>
            <person name="Grigoriev I.V."/>
        </authorList>
    </citation>
    <scope>NUCLEOTIDE SEQUENCE [LARGE SCALE GENOMIC DNA]</scope>
    <source>
        <strain evidence="12">ITEM 5010</strain>
    </source>
</reference>
<evidence type="ECO:0000256" key="4">
    <source>
        <dbReference type="ARBA" id="ARBA00022723"/>
    </source>
</evidence>
<dbReference type="EMBL" id="KV907500">
    <property type="protein sequence ID" value="OOF95212.1"/>
    <property type="molecule type" value="Genomic_DNA"/>
</dbReference>
<dbReference type="PANTHER" id="PTHR24287">
    <property type="entry name" value="P450, PUTATIVE (EUROFUNG)-RELATED"/>
    <property type="match status" value="1"/>
</dbReference>
<comment type="cofactor">
    <cofactor evidence="1 8">
        <name>heme</name>
        <dbReference type="ChEBI" id="CHEBI:30413"/>
    </cofactor>
</comment>
<dbReference type="PANTHER" id="PTHR24287:SF17">
    <property type="entry name" value="P450, PUTATIVE (EUROFUNG)-RELATED"/>
    <property type="match status" value="1"/>
</dbReference>
<organism evidence="11 12">
    <name type="scientific">Aspergillus carbonarius (strain ITEM 5010)</name>
    <dbReference type="NCBI Taxonomy" id="602072"/>
    <lineage>
        <taxon>Eukaryota</taxon>
        <taxon>Fungi</taxon>
        <taxon>Dikarya</taxon>
        <taxon>Ascomycota</taxon>
        <taxon>Pezizomycotina</taxon>
        <taxon>Eurotiomycetes</taxon>
        <taxon>Eurotiomycetidae</taxon>
        <taxon>Eurotiales</taxon>
        <taxon>Aspergillaceae</taxon>
        <taxon>Aspergillus</taxon>
        <taxon>Aspergillus subgen. Circumdati</taxon>
    </lineage>
</organism>
<keyword evidence="10" id="KW-0732">Signal</keyword>
<proteinExistence type="inferred from homology"/>
<dbReference type="InterPro" id="IPR017972">
    <property type="entry name" value="Cyt_P450_CS"/>
</dbReference>
<feature type="binding site" description="axial binding residue" evidence="8">
    <location>
        <position position="443"/>
    </location>
    <ligand>
        <name>heme</name>
        <dbReference type="ChEBI" id="CHEBI:30413"/>
    </ligand>
    <ligandPart>
        <name>Fe</name>
        <dbReference type="ChEBI" id="CHEBI:18248"/>
    </ligandPart>
</feature>
<dbReference type="Gene3D" id="1.10.630.10">
    <property type="entry name" value="Cytochrome P450"/>
    <property type="match status" value="1"/>
</dbReference>
<dbReference type="PRINTS" id="PR00385">
    <property type="entry name" value="P450"/>
</dbReference>
<protein>
    <recommendedName>
        <fullName evidence="13">Cytochrome P450 alkane hydroxylase</fullName>
    </recommendedName>
</protein>
<dbReference type="AlphaFoldDB" id="A0A1R3RL48"/>
<dbReference type="CDD" id="cd11063">
    <property type="entry name" value="CYP52"/>
    <property type="match status" value="1"/>
</dbReference>
<dbReference type="InterPro" id="IPR002974">
    <property type="entry name" value="Cyt_P450_E_CYP52_ascomycetes"/>
</dbReference>
<dbReference type="GO" id="GO:0005506">
    <property type="term" value="F:iron ion binding"/>
    <property type="evidence" value="ECO:0007669"/>
    <property type="project" value="InterPro"/>
</dbReference>
<keyword evidence="3 8" id="KW-0349">Heme</keyword>
<dbReference type="OMA" id="YVNNCVL"/>
<dbReference type="PRINTS" id="PR00464">
    <property type="entry name" value="EP450II"/>
</dbReference>
<dbReference type="PROSITE" id="PS00086">
    <property type="entry name" value="CYTOCHROME_P450"/>
    <property type="match status" value="1"/>
</dbReference>
<dbReference type="Pfam" id="PF00067">
    <property type="entry name" value="p450"/>
    <property type="match status" value="1"/>
</dbReference>
<sequence length="496" mass="56607">MLLPLVSALFLLVLAVRKISSRLHYRAQSRRHGCLPPPQERHLDPILGFDALRKSVTAVREHRLLTYMQSRFREMGYTFESRTLRNEVLHTADPKNLQAILATNAKDFSIGKRRMTAFRPLLGHGIFAADGKQWEKSRGLLRPSFTRDNIADLDIFERHVCQLLTWLPADGKTVNLQDLFFRMTIDSATDFLFGQTVGTLQTERSPVATQFSHDYHKAQDGVITRARLGPLIHLQPNFKREFKRAVSGSRAYVHRFVQEAVRARSTSDEKKVQPPDCFLTQLVELTSNETEITDQLLNVLLAGRDTTAGLLSIQFHILARRPDVWAKVRADVSSLEGRQPSFRELRDLKYVSWVINETLRLYPIIPRNLRKAVNDTVLPTGGGPDGQSPIFVSKGMNVTFDVYTLHRRPDLYGPDAEEFKPERWETLRPGWMYLPFGGGPRKCIGQQFALTQVAYTTVRLAQRFERLESRDARPYEEELTITLASRYGAQVGCFAA</sequence>
<evidence type="ECO:0000256" key="3">
    <source>
        <dbReference type="ARBA" id="ARBA00022617"/>
    </source>
</evidence>
<dbReference type="STRING" id="602072.A0A1R3RL48"/>
<dbReference type="Proteomes" id="UP000188318">
    <property type="component" value="Unassembled WGS sequence"/>
</dbReference>
<evidence type="ECO:0000256" key="6">
    <source>
        <dbReference type="ARBA" id="ARBA00023004"/>
    </source>
</evidence>
<name>A0A1R3RL48_ASPC5</name>
<evidence type="ECO:0000256" key="1">
    <source>
        <dbReference type="ARBA" id="ARBA00001971"/>
    </source>
</evidence>
<accession>A0A1R3RL48</accession>
<keyword evidence="12" id="KW-1185">Reference proteome</keyword>
<evidence type="ECO:0000256" key="8">
    <source>
        <dbReference type="PIRSR" id="PIRSR602402-1"/>
    </source>
</evidence>
<evidence type="ECO:0000313" key="11">
    <source>
        <dbReference type="EMBL" id="OOF95212.1"/>
    </source>
</evidence>
<keyword evidence="4 8" id="KW-0479">Metal-binding</keyword>
<evidence type="ECO:0000256" key="7">
    <source>
        <dbReference type="ARBA" id="ARBA00023033"/>
    </source>
</evidence>
<evidence type="ECO:0000256" key="10">
    <source>
        <dbReference type="SAM" id="SignalP"/>
    </source>
</evidence>
<comment type="similarity">
    <text evidence="2 9">Belongs to the cytochrome P450 family.</text>
</comment>
<evidence type="ECO:0000256" key="2">
    <source>
        <dbReference type="ARBA" id="ARBA00010617"/>
    </source>
</evidence>